<sequence length="118" mass="13073">MPDSYYSYSNDNDTRSNSSGISCDYMTNETRARCYDEYHISYAASSASSTTKTGGNSFSYNLWENDHPLIHKKGPTSQARPFENIALSSITDAQTLSEDKTVAQPITSNVADLKLEPK</sequence>
<dbReference type="AlphaFoldDB" id="A0A814B6H7"/>
<gene>
    <name evidence="2" type="ORF">GPM918_LOCUS9808</name>
    <name evidence="3" type="ORF">OVA965_LOCUS13205</name>
    <name evidence="4" type="ORF">SRO942_LOCUS9809</name>
    <name evidence="5" type="ORF">TMI583_LOCUS13207</name>
</gene>
<dbReference type="Proteomes" id="UP000677228">
    <property type="component" value="Unassembled WGS sequence"/>
</dbReference>
<dbReference type="EMBL" id="CAJOBC010001863">
    <property type="protein sequence ID" value="CAF3702862.1"/>
    <property type="molecule type" value="Genomic_DNA"/>
</dbReference>
<evidence type="ECO:0000313" key="3">
    <source>
        <dbReference type="EMBL" id="CAF0973147.1"/>
    </source>
</evidence>
<evidence type="ECO:0000313" key="2">
    <source>
        <dbReference type="EMBL" id="CAF0923891.1"/>
    </source>
</evidence>
<dbReference type="EMBL" id="CAJNOQ010001863">
    <property type="protein sequence ID" value="CAF0923891.1"/>
    <property type="molecule type" value="Genomic_DNA"/>
</dbReference>
<proteinExistence type="predicted"/>
<comment type="caution">
    <text evidence="2">The sequence shown here is derived from an EMBL/GenBank/DDBJ whole genome shotgun (WGS) entry which is preliminary data.</text>
</comment>
<dbReference type="EMBL" id="CAJNOK010005463">
    <property type="protein sequence ID" value="CAF0973147.1"/>
    <property type="molecule type" value="Genomic_DNA"/>
</dbReference>
<accession>A0A814B6H7</accession>
<dbReference type="Proteomes" id="UP000682733">
    <property type="component" value="Unassembled WGS sequence"/>
</dbReference>
<organism evidence="2 6">
    <name type="scientific">Didymodactylos carnosus</name>
    <dbReference type="NCBI Taxonomy" id="1234261"/>
    <lineage>
        <taxon>Eukaryota</taxon>
        <taxon>Metazoa</taxon>
        <taxon>Spiralia</taxon>
        <taxon>Gnathifera</taxon>
        <taxon>Rotifera</taxon>
        <taxon>Eurotatoria</taxon>
        <taxon>Bdelloidea</taxon>
        <taxon>Philodinida</taxon>
        <taxon>Philodinidae</taxon>
        <taxon>Didymodactylos</taxon>
    </lineage>
</organism>
<name>A0A814B6H7_9BILA</name>
<dbReference type="Proteomes" id="UP000681722">
    <property type="component" value="Unassembled WGS sequence"/>
</dbReference>
<dbReference type="Proteomes" id="UP000663829">
    <property type="component" value="Unassembled WGS sequence"/>
</dbReference>
<evidence type="ECO:0000256" key="1">
    <source>
        <dbReference type="SAM" id="MobiDB-lite"/>
    </source>
</evidence>
<evidence type="ECO:0000313" key="4">
    <source>
        <dbReference type="EMBL" id="CAF3702862.1"/>
    </source>
</evidence>
<evidence type="ECO:0000313" key="6">
    <source>
        <dbReference type="Proteomes" id="UP000663829"/>
    </source>
</evidence>
<reference evidence="2" key="1">
    <citation type="submission" date="2021-02" db="EMBL/GenBank/DDBJ databases">
        <authorList>
            <person name="Nowell W R."/>
        </authorList>
    </citation>
    <scope>NUCLEOTIDE SEQUENCE</scope>
</reference>
<feature type="region of interest" description="Disordered" evidence="1">
    <location>
        <begin position="1"/>
        <end position="22"/>
    </location>
</feature>
<evidence type="ECO:0000313" key="5">
    <source>
        <dbReference type="EMBL" id="CAF3744376.1"/>
    </source>
</evidence>
<protein>
    <submittedName>
        <fullName evidence="2">Uncharacterized protein</fullName>
    </submittedName>
</protein>
<keyword evidence="6" id="KW-1185">Reference proteome</keyword>
<dbReference type="EMBL" id="CAJOBA010005468">
    <property type="protein sequence ID" value="CAF3744376.1"/>
    <property type="molecule type" value="Genomic_DNA"/>
</dbReference>